<reference evidence="1 2" key="1">
    <citation type="journal article" date="2019" name="Sci. Rep.">
        <title>Orb-weaving spider Araneus ventricosus genome elucidates the spidroin gene catalogue.</title>
        <authorList>
            <person name="Kono N."/>
            <person name="Nakamura H."/>
            <person name="Ohtoshi R."/>
            <person name="Moran D.A.P."/>
            <person name="Shinohara A."/>
            <person name="Yoshida Y."/>
            <person name="Fujiwara M."/>
            <person name="Mori M."/>
            <person name="Tomita M."/>
            <person name="Arakawa K."/>
        </authorList>
    </citation>
    <scope>NUCLEOTIDE SEQUENCE [LARGE SCALE GENOMIC DNA]</scope>
</reference>
<name>A0A4Y2A469_ARAVE</name>
<keyword evidence="2" id="KW-1185">Reference proteome</keyword>
<dbReference type="OrthoDB" id="6425416at2759"/>
<sequence>VTENLRCFNETFRTTSCPDEVKAVTGPYRTPEGGTSYSLPVEIMCLQNILQSICITAEIGKNCGQEALEATVEFLRRTLYVEDTCGKNNAKYLLKNLDEYNLDQEQKDLVTAALEKVILSAKE</sequence>
<evidence type="ECO:0000313" key="1">
    <source>
        <dbReference type="EMBL" id="GBL74651.1"/>
    </source>
</evidence>
<proteinExistence type="predicted"/>
<feature type="non-terminal residue" evidence="1">
    <location>
        <position position="1"/>
    </location>
</feature>
<dbReference type="AlphaFoldDB" id="A0A4Y2A469"/>
<dbReference type="Proteomes" id="UP000499080">
    <property type="component" value="Unassembled WGS sequence"/>
</dbReference>
<accession>A0A4Y2A469</accession>
<protein>
    <submittedName>
        <fullName evidence="1">Uncharacterized protein</fullName>
    </submittedName>
</protein>
<evidence type="ECO:0000313" key="2">
    <source>
        <dbReference type="Proteomes" id="UP000499080"/>
    </source>
</evidence>
<comment type="caution">
    <text evidence="1">The sequence shown here is derived from an EMBL/GenBank/DDBJ whole genome shotgun (WGS) entry which is preliminary data.</text>
</comment>
<dbReference type="EMBL" id="BGPR01079467">
    <property type="protein sequence ID" value="GBL74651.1"/>
    <property type="molecule type" value="Genomic_DNA"/>
</dbReference>
<gene>
    <name evidence="1" type="ORF">AVEN_87000_1</name>
</gene>
<organism evidence="1 2">
    <name type="scientific">Araneus ventricosus</name>
    <name type="common">Orbweaver spider</name>
    <name type="synonym">Epeira ventricosa</name>
    <dbReference type="NCBI Taxonomy" id="182803"/>
    <lineage>
        <taxon>Eukaryota</taxon>
        <taxon>Metazoa</taxon>
        <taxon>Ecdysozoa</taxon>
        <taxon>Arthropoda</taxon>
        <taxon>Chelicerata</taxon>
        <taxon>Arachnida</taxon>
        <taxon>Araneae</taxon>
        <taxon>Araneomorphae</taxon>
        <taxon>Entelegynae</taxon>
        <taxon>Araneoidea</taxon>
        <taxon>Araneidae</taxon>
        <taxon>Araneus</taxon>
    </lineage>
</organism>